<dbReference type="CDD" id="cd00038">
    <property type="entry name" value="CAP_ED"/>
    <property type="match status" value="1"/>
</dbReference>
<evidence type="ECO:0000259" key="1">
    <source>
        <dbReference type="PROSITE" id="PS50042"/>
    </source>
</evidence>
<dbReference type="Pfam" id="PF00027">
    <property type="entry name" value="cNMP_binding"/>
    <property type="match status" value="1"/>
</dbReference>
<evidence type="ECO:0000313" key="2">
    <source>
        <dbReference type="EMBL" id="WGH75553.1"/>
    </source>
</evidence>
<dbReference type="EMBL" id="CP122539">
    <property type="protein sequence ID" value="WGH75553.1"/>
    <property type="molecule type" value="Genomic_DNA"/>
</dbReference>
<keyword evidence="3" id="KW-1185">Reference proteome</keyword>
<protein>
    <submittedName>
        <fullName evidence="2">Crp/Fnr family transcriptional regulator</fullName>
    </submittedName>
</protein>
<gene>
    <name evidence="2" type="ORF">P8625_16070</name>
</gene>
<organism evidence="2 3">
    <name type="scientific">Tenacibaculum tangerinum</name>
    <dbReference type="NCBI Taxonomy" id="3038772"/>
    <lineage>
        <taxon>Bacteria</taxon>
        <taxon>Pseudomonadati</taxon>
        <taxon>Bacteroidota</taxon>
        <taxon>Flavobacteriia</taxon>
        <taxon>Flavobacteriales</taxon>
        <taxon>Flavobacteriaceae</taxon>
        <taxon>Tenacibaculum</taxon>
    </lineage>
</organism>
<dbReference type="Proteomes" id="UP001232001">
    <property type="component" value="Chromosome"/>
</dbReference>
<evidence type="ECO:0000313" key="3">
    <source>
        <dbReference type="Proteomes" id="UP001232001"/>
    </source>
</evidence>
<accession>A0ABY8L5U2</accession>
<dbReference type="Gene3D" id="2.60.120.10">
    <property type="entry name" value="Jelly Rolls"/>
    <property type="match status" value="1"/>
</dbReference>
<dbReference type="InterPro" id="IPR014710">
    <property type="entry name" value="RmlC-like_jellyroll"/>
</dbReference>
<dbReference type="InterPro" id="IPR018490">
    <property type="entry name" value="cNMP-bd_dom_sf"/>
</dbReference>
<dbReference type="RefSeq" id="WP_279651427.1">
    <property type="nucleotide sequence ID" value="NZ_CP122539.1"/>
</dbReference>
<dbReference type="InterPro" id="IPR000595">
    <property type="entry name" value="cNMP-bd_dom"/>
</dbReference>
<reference evidence="2 3" key="1">
    <citation type="submission" date="2023-04" db="EMBL/GenBank/DDBJ databases">
        <title>Tenacibaculum tangerinum sp. nov., isolated from sea tidal flat of South Korea.</title>
        <authorList>
            <person name="Lee S.H."/>
            <person name="Kim J.-J."/>
        </authorList>
    </citation>
    <scope>NUCLEOTIDE SEQUENCE [LARGE SCALE GENOMIC DNA]</scope>
    <source>
        <strain evidence="2 3">GRR-S3-23</strain>
    </source>
</reference>
<sequence>MDFFRNFAQNFHPSLSEDTFKQMLAFLSIRHFPKNYELVSLDEKPTYFYVVKKGIIRSYNISSKGKEHTKTIYTPTMTSGNLGALIKNEPSKLIYECLTDCEVLQCNYEKLYELSLKNHEVSIFHYKVLQSVYIREESKILELQMLNATQRYKKLQKQLPGIDNLINQYHIASYLNITPVQLSRIRKNLIY</sequence>
<feature type="domain" description="Cyclic nucleotide-binding" evidence="1">
    <location>
        <begin position="11"/>
        <end position="114"/>
    </location>
</feature>
<proteinExistence type="predicted"/>
<dbReference type="SUPFAM" id="SSF51206">
    <property type="entry name" value="cAMP-binding domain-like"/>
    <property type="match status" value="1"/>
</dbReference>
<name>A0ABY8L5U2_9FLAO</name>
<dbReference type="PROSITE" id="PS50042">
    <property type="entry name" value="CNMP_BINDING_3"/>
    <property type="match status" value="1"/>
</dbReference>